<gene>
    <name evidence="11" type="ORF">OVN521_LOCUS11637</name>
</gene>
<keyword evidence="4 9" id="KW-1133">Transmembrane helix</keyword>
<keyword evidence="5" id="KW-0406">Ion transport</keyword>
<accession>A0A819JYV6</accession>
<dbReference type="GO" id="GO:0016020">
    <property type="term" value="C:membrane"/>
    <property type="evidence" value="ECO:0007669"/>
    <property type="project" value="UniProtKB-SubCell"/>
</dbReference>
<evidence type="ECO:0000256" key="7">
    <source>
        <dbReference type="ARBA" id="ARBA00023303"/>
    </source>
</evidence>
<keyword evidence="12" id="KW-1185">Reference proteome</keyword>
<keyword evidence="3 9" id="KW-0812">Transmembrane</keyword>
<dbReference type="Gene3D" id="1.10.287.70">
    <property type="match status" value="1"/>
</dbReference>
<evidence type="ECO:0000256" key="9">
    <source>
        <dbReference type="SAM" id="Phobius"/>
    </source>
</evidence>
<dbReference type="InterPro" id="IPR004178">
    <property type="entry name" value="CaM-bd_dom"/>
</dbReference>
<dbReference type="Pfam" id="PF02888">
    <property type="entry name" value="CaMBD"/>
    <property type="match status" value="1"/>
</dbReference>
<dbReference type="InterPro" id="IPR015449">
    <property type="entry name" value="K_chnl_Ca-activ_SK"/>
</dbReference>
<dbReference type="PANTHER" id="PTHR10153">
    <property type="entry name" value="SMALL CONDUCTANCE CALCIUM-ACTIVATED POTASSIUM CHANNEL"/>
    <property type="match status" value="1"/>
</dbReference>
<dbReference type="EMBL" id="CAJOBG010001565">
    <property type="protein sequence ID" value="CAF3940212.1"/>
    <property type="molecule type" value="Genomic_DNA"/>
</dbReference>
<evidence type="ECO:0000313" key="12">
    <source>
        <dbReference type="Proteomes" id="UP000663866"/>
    </source>
</evidence>
<feature type="domain" description="Calmodulin-binding" evidence="10">
    <location>
        <begin position="82"/>
        <end position="157"/>
    </location>
</feature>
<evidence type="ECO:0000313" key="11">
    <source>
        <dbReference type="EMBL" id="CAF3940212.1"/>
    </source>
</evidence>
<sequence>MLRHQINSQDEQSDSRILSDPSGKLPDFIGSDGNSSEVGGILGIAATTGIIGVFSTALLVAVIAQKLELTRSEKYVHNFVANIELAKAHKDQAANVVKYGWKVWYLRRKGKANFIQYIQTQRKLLTSIHLIRSIKQRQRKLADNYVSLMEIFTVQRSTSAVTDETAQRVIFMERKIDKVEDKLIEINQGMINLEDKLNILLDRITKK</sequence>
<dbReference type="AlphaFoldDB" id="A0A819JYV6"/>
<protein>
    <recommendedName>
        <fullName evidence="10">Calmodulin-binding domain-containing protein</fullName>
    </recommendedName>
</protein>
<feature type="region of interest" description="Disordered" evidence="8">
    <location>
        <begin position="1"/>
        <end position="22"/>
    </location>
</feature>
<evidence type="ECO:0000256" key="4">
    <source>
        <dbReference type="ARBA" id="ARBA00022989"/>
    </source>
</evidence>
<dbReference type="InterPro" id="IPR036122">
    <property type="entry name" value="CaM-bd_dom_sf"/>
</dbReference>
<keyword evidence="6 9" id="KW-0472">Membrane</keyword>
<evidence type="ECO:0000259" key="10">
    <source>
        <dbReference type="SMART" id="SM01053"/>
    </source>
</evidence>
<dbReference type="GO" id="GO:0016286">
    <property type="term" value="F:small conductance calcium-activated potassium channel activity"/>
    <property type="evidence" value="ECO:0007669"/>
    <property type="project" value="InterPro"/>
</dbReference>
<keyword evidence="2" id="KW-0813">Transport</keyword>
<feature type="transmembrane region" description="Helical" evidence="9">
    <location>
        <begin position="41"/>
        <end position="64"/>
    </location>
</feature>
<evidence type="ECO:0000256" key="2">
    <source>
        <dbReference type="ARBA" id="ARBA00022448"/>
    </source>
</evidence>
<dbReference type="Proteomes" id="UP000663866">
    <property type="component" value="Unassembled WGS sequence"/>
</dbReference>
<evidence type="ECO:0000256" key="3">
    <source>
        <dbReference type="ARBA" id="ARBA00022692"/>
    </source>
</evidence>
<dbReference type="SMART" id="SM01053">
    <property type="entry name" value="CaMBD"/>
    <property type="match status" value="1"/>
</dbReference>
<evidence type="ECO:0000256" key="5">
    <source>
        <dbReference type="ARBA" id="ARBA00023065"/>
    </source>
</evidence>
<evidence type="ECO:0000256" key="1">
    <source>
        <dbReference type="ARBA" id="ARBA00004141"/>
    </source>
</evidence>
<name>A0A819JYV6_9BILA</name>
<comment type="caution">
    <text evidence="11">The sequence shown here is derived from an EMBL/GenBank/DDBJ whole genome shotgun (WGS) entry which is preliminary data.</text>
</comment>
<feature type="compositionally biased region" description="Polar residues" evidence="8">
    <location>
        <begin position="1"/>
        <end position="10"/>
    </location>
</feature>
<reference evidence="11" key="1">
    <citation type="submission" date="2021-02" db="EMBL/GenBank/DDBJ databases">
        <authorList>
            <person name="Nowell W R."/>
        </authorList>
    </citation>
    <scope>NUCLEOTIDE SEQUENCE</scope>
</reference>
<comment type="subcellular location">
    <subcellularLocation>
        <location evidence="1">Membrane</location>
        <topology evidence="1">Multi-pass membrane protein</topology>
    </subcellularLocation>
</comment>
<keyword evidence="7" id="KW-0407">Ion channel</keyword>
<dbReference type="SUPFAM" id="SSF81327">
    <property type="entry name" value="Small-conductance potassium channel"/>
    <property type="match status" value="1"/>
</dbReference>
<proteinExistence type="predicted"/>
<evidence type="ECO:0000256" key="6">
    <source>
        <dbReference type="ARBA" id="ARBA00023136"/>
    </source>
</evidence>
<dbReference type="GO" id="GO:0005516">
    <property type="term" value="F:calmodulin binding"/>
    <property type="evidence" value="ECO:0007669"/>
    <property type="project" value="InterPro"/>
</dbReference>
<evidence type="ECO:0000256" key="8">
    <source>
        <dbReference type="SAM" id="MobiDB-lite"/>
    </source>
</evidence>
<organism evidence="11 12">
    <name type="scientific">Rotaria magnacalcarata</name>
    <dbReference type="NCBI Taxonomy" id="392030"/>
    <lineage>
        <taxon>Eukaryota</taxon>
        <taxon>Metazoa</taxon>
        <taxon>Spiralia</taxon>
        <taxon>Gnathifera</taxon>
        <taxon>Rotifera</taxon>
        <taxon>Eurotatoria</taxon>
        <taxon>Bdelloidea</taxon>
        <taxon>Philodinida</taxon>
        <taxon>Philodinidae</taxon>
        <taxon>Rotaria</taxon>
    </lineage>
</organism>